<dbReference type="InterPro" id="IPR013766">
    <property type="entry name" value="Thioredoxin_domain"/>
</dbReference>
<evidence type="ECO:0000256" key="2">
    <source>
        <dbReference type="ARBA" id="ARBA00022748"/>
    </source>
</evidence>
<protein>
    <submittedName>
        <fullName evidence="7">TlpA disulfide reductase family protein</fullName>
    </submittedName>
</protein>
<keyword evidence="3" id="KW-1015">Disulfide bond</keyword>
<keyword evidence="2" id="KW-0201">Cytochrome c-type biogenesis</keyword>
<proteinExistence type="predicted"/>
<accession>A0ABZ1C323</accession>
<dbReference type="SUPFAM" id="SSF52833">
    <property type="entry name" value="Thioredoxin-like"/>
    <property type="match status" value="1"/>
</dbReference>
<dbReference type="InterPro" id="IPR036249">
    <property type="entry name" value="Thioredoxin-like_sf"/>
</dbReference>
<feature type="chain" id="PRO_5047392496" evidence="5">
    <location>
        <begin position="26"/>
        <end position="383"/>
    </location>
</feature>
<dbReference type="InterPro" id="IPR017937">
    <property type="entry name" value="Thioredoxin_CS"/>
</dbReference>
<organism evidence="7 8">
    <name type="scientific">Actomonas aquatica</name>
    <dbReference type="NCBI Taxonomy" id="2866162"/>
    <lineage>
        <taxon>Bacteria</taxon>
        <taxon>Pseudomonadati</taxon>
        <taxon>Verrucomicrobiota</taxon>
        <taxon>Opitutia</taxon>
        <taxon>Opitutales</taxon>
        <taxon>Opitutaceae</taxon>
        <taxon>Actomonas</taxon>
    </lineage>
</organism>
<dbReference type="PANTHER" id="PTHR42852:SF6">
    <property type="entry name" value="THIOL:DISULFIDE INTERCHANGE PROTEIN DSBE"/>
    <property type="match status" value="1"/>
</dbReference>
<dbReference type="Proteomes" id="UP000738431">
    <property type="component" value="Chromosome"/>
</dbReference>
<keyword evidence="8" id="KW-1185">Reference proteome</keyword>
<feature type="signal peptide" evidence="5">
    <location>
        <begin position="1"/>
        <end position="25"/>
    </location>
</feature>
<dbReference type="InterPro" id="IPR050553">
    <property type="entry name" value="Thioredoxin_ResA/DsbE_sf"/>
</dbReference>
<keyword evidence="4" id="KW-0676">Redox-active center</keyword>
<dbReference type="CDD" id="cd02966">
    <property type="entry name" value="TlpA_like_family"/>
    <property type="match status" value="1"/>
</dbReference>
<reference evidence="7 8" key="1">
    <citation type="submission" date="2023-12" db="EMBL/GenBank/DDBJ databases">
        <title>Description of an unclassified Opitutus bacterium of Verrucomicrobiota.</title>
        <authorList>
            <person name="Zhang D.-F."/>
        </authorList>
    </citation>
    <scope>NUCLEOTIDE SEQUENCE [LARGE SCALE GENOMIC DNA]</scope>
    <source>
        <strain evidence="7 8">WL0086</strain>
    </source>
</reference>
<gene>
    <name evidence="7" type="ORF">K1X11_013190</name>
</gene>
<evidence type="ECO:0000259" key="6">
    <source>
        <dbReference type="PROSITE" id="PS51352"/>
    </source>
</evidence>
<dbReference type="EMBL" id="CP139781">
    <property type="protein sequence ID" value="WRQ85760.1"/>
    <property type="molecule type" value="Genomic_DNA"/>
</dbReference>
<dbReference type="Pfam" id="PF00578">
    <property type="entry name" value="AhpC-TSA"/>
    <property type="match status" value="1"/>
</dbReference>
<dbReference type="PANTHER" id="PTHR42852">
    <property type="entry name" value="THIOL:DISULFIDE INTERCHANGE PROTEIN DSBE"/>
    <property type="match status" value="1"/>
</dbReference>
<comment type="subcellular location">
    <subcellularLocation>
        <location evidence="1">Cell envelope</location>
    </subcellularLocation>
</comment>
<keyword evidence="5" id="KW-0732">Signal</keyword>
<dbReference type="PROSITE" id="PS51352">
    <property type="entry name" value="THIOREDOXIN_2"/>
    <property type="match status" value="1"/>
</dbReference>
<evidence type="ECO:0000256" key="3">
    <source>
        <dbReference type="ARBA" id="ARBA00023157"/>
    </source>
</evidence>
<feature type="domain" description="Thioredoxin" evidence="6">
    <location>
        <begin position="237"/>
        <end position="382"/>
    </location>
</feature>
<dbReference type="PROSITE" id="PS00194">
    <property type="entry name" value="THIOREDOXIN_1"/>
    <property type="match status" value="1"/>
</dbReference>
<evidence type="ECO:0000313" key="8">
    <source>
        <dbReference type="Proteomes" id="UP000738431"/>
    </source>
</evidence>
<evidence type="ECO:0000256" key="4">
    <source>
        <dbReference type="ARBA" id="ARBA00023284"/>
    </source>
</evidence>
<evidence type="ECO:0000313" key="7">
    <source>
        <dbReference type="EMBL" id="WRQ85760.1"/>
    </source>
</evidence>
<dbReference type="RefSeq" id="WP_221032579.1">
    <property type="nucleotide sequence ID" value="NZ_CP139781.1"/>
</dbReference>
<dbReference type="Gene3D" id="3.40.30.10">
    <property type="entry name" value="Glutaredoxin"/>
    <property type="match status" value="1"/>
</dbReference>
<evidence type="ECO:0000256" key="5">
    <source>
        <dbReference type="SAM" id="SignalP"/>
    </source>
</evidence>
<evidence type="ECO:0000256" key="1">
    <source>
        <dbReference type="ARBA" id="ARBA00004196"/>
    </source>
</evidence>
<sequence length="383" mass="43154">MKTATLTLLLSFLLVALGTSGNALAAETATPAADAAWAAIAAAMKQSRPDPMPEKFTRADYFKWNEPRLRQLQTDVLTFMATYPDDPRRWEGVAYIIEREPDFITEFKPEFDQNPRRAHIVVDEAAKAAWADKRIELQQALLASDDASDEAREKVEVEQAADELLAGDEPPALDVAEQRLNDLAERYPDGSAVYYFTLRLLRGYESSDEPTAIALWQRLVDSPMPRVREVAAGRLRVAAAKEQPMELAFTAIDGREVDLAHLRGKVVLVDFWATWCGPCLQELPNMIDVYSRYHDKGFEIVGISLDGRNYQDKLQAFVEKRNMPWPQHYDGQGWESPLAKRFGIQSIPSMFLLDKEGRIYSTSARGERLEAAVRECLGLDEAK</sequence>
<dbReference type="InterPro" id="IPR000866">
    <property type="entry name" value="AhpC/TSA"/>
</dbReference>
<name>A0ABZ1C323_9BACT</name>